<organism evidence="3 4">
    <name type="scientific">Prorocentrum cordatum</name>
    <dbReference type="NCBI Taxonomy" id="2364126"/>
    <lineage>
        <taxon>Eukaryota</taxon>
        <taxon>Sar</taxon>
        <taxon>Alveolata</taxon>
        <taxon>Dinophyceae</taxon>
        <taxon>Prorocentrales</taxon>
        <taxon>Prorocentraceae</taxon>
        <taxon>Prorocentrum</taxon>
    </lineage>
</organism>
<dbReference type="Gene3D" id="2.80.10.50">
    <property type="match status" value="1"/>
</dbReference>
<gene>
    <name evidence="3" type="ORF">PCOR1329_LOCUS81399</name>
</gene>
<dbReference type="InterPro" id="IPR005135">
    <property type="entry name" value="Endo/exonuclease/phosphatase"/>
</dbReference>
<dbReference type="SUPFAM" id="SSF56219">
    <property type="entry name" value="DNase I-like"/>
    <property type="match status" value="1"/>
</dbReference>
<dbReference type="InterPro" id="IPR036691">
    <property type="entry name" value="Endo/exonu/phosph_ase_sf"/>
</dbReference>
<dbReference type="EMBL" id="CAUYUJ010021614">
    <property type="protein sequence ID" value="CAK0905842.1"/>
    <property type="molecule type" value="Genomic_DNA"/>
</dbReference>
<keyword evidence="4" id="KW-1185">Reference proteome</keyword>
<sequence>MSNAAYLQLAGISSSVFALQEVHQSLDELRFFLRRIAPEVIVFGPFDTDACGQARGGVATVVPLSANSLAASSSRSLVSGRVLKTWLVGAHAEIRHYNVHNHDLHQGDVQRISALISTGLEWAQADPQSRLVVVCGDFNFAASEPLHLSQPSLKRSTRPTNNNRTHMKSWLVALGKMIEISAEDPTHYCKESHTVAQLDRLWLSEPGWVACQLRHSAAVVSSPERLSEQRISDHAALRVHLQHRSLDDSYRRPVPRFVYLCDDFRARLDKLLRQGGRFFTDMSPPRQMERYKVLIDAAAYDTLQQILVTDIDKPEAQLIFARQAARAIWRQDARLAQKVANSSEVFDSCVNITPEGLVGWIPFNIERLSNNSQFSKKVLYMGKPHGRFLKIFGLGWSSNIVVSFVHALMISVECYSHWWTCGSWHGSWRWLKKNANLKLKPPECVIAPLAGAFGGELRDGLRMGLEQLVPRWLAFRIEAKLLYLGMWSARLAELGSLVQSWARNWLCSFFFVANGLTDFEDWMKWTTDFLSIVFRYKRFVGLFSEWKAAAAFARVASALGHSLVLREVTLFLSSALDTLRLWLFGKASTSGSDFQQWVEWCVPYTANTLRYGGFEDILQYPANTMSDGAKRWELAIDLCLHGWHQGAIPRERFRQQLSDPWPPNERRRLAALRRQGLAHLRQLDWCPDVTRMPPEERENFQLVRRAFFPGPAKGAAPDLLLLPHLHEQALLDAASAAASAHLPDEDNESIDADGYPNPTDEDIESMVEAANATAAPAPGGSPPHEYENETMDAGEFSPHFGPILTDEEFEAQALDWMAMLRTFPLLLYSVPSSPPTLRGWSLRLVRRLRPCLVVYFLRVKGNMDRCLCLLQSALYLFLLVIYHLLKIILTARQKCEAEALAAWQKFYGAQQQDGACPLPASGFDREQGHACHFKDAKLQTFKVLFEGKVLGSMRGTKCLECNTGNSNMYMYHCHGRANRQWYIDGEQMKTKWDDKCLDYSFDGRCFEQGSIL</sequence>
<name>A0ABN9Y4G4_9DINO</name>
<dbReference type="Proteomes" id="UP001189429">
    <property type="component" value="Unassembled WGS sequence"/>
</dbReference>
<evidence type="ECO:0000313" key="3">
    <source>
        <dbReference type="EMBL" id="CAK0905842.1"/>
    </source>
</evidence>
<evidence type="ECO:0000259" key="2">
    <source>
        <dbReference type="Pfam" id="PF03372"/>
    </source>
</evidence>
<feature type="region of interest" description="Disordered" evidence="1">
    <location>
        <begin position="736"/>
        <end position="761"/>
    </location>
</feature>
<dbReference type="Gene3D" id="3.60.10.10">
    <property type="entry name" value="Endonuclease/exonuclease/phosphatase"/>
    <property type="match status" value="1"/>
</dbReference>
<dbReference type="Pfam" id="PF03372">
    <property type="entry name" value="Exo_endo_phos"/>
    <property type="match status" value="1"/>
</dbReference>
<evidence type="ECO:0000256" key="1">
    <source>
        <dbReference type="SAM" id="MobiDB-lite"/>
    </source>
</evidence>
<feature type="domain" description="Endonuclease/exonuclease/phosphatase" evidence="2">
    <location>
        <begin position="16"/>
        <end position="234"/>
    </location>
</feature>
<reference evidence="3" key="1">
    <citation type="submission" date="2023-10" db="EMBL/GenBank/DDBJ databases">
        <authorList>
            <person name="Chen Y."/>
            <person name="Shah S."/>
            <person name="Dougan E. K."/>
            <person name="Thang M."/>
            <person name="Chan C."/>
        </authorList>
    </citation>
    <scope>NUCLEOTIDE SEQUENCE [LARGE SCALE GENOMIC DNA]</scope>
</reference>
<dbReference type="SUPFAM" id="SSF50370">
    <property type="entry name" value="Ricin B-like lectins"/>
    <property type="match status" value="1"/>
</dbReference>
<accession>A0ABN9Y4G4</accession>
<dbReference type="InterPro" id="IPR035992">
    <property type="entry name" value="Ricin_B-like_lectins"/>
</dbReference>
<proteinExistence type="predicted"/>
<protein>
    <recommendedName>
        <fullName evidence="2">Endonuclease/exonuclease/phosphatase domain-containing protein</fullName>
    </recommendedName>
</protein>
<evidence type="ECO:0000313" key="4">
    <source>
        <dbReference type="Proteomes" id="UP001189429"/>
    </source>
</evidence>
<comment type="caution">
    <text evidence="3">The sequence shown here is derived from an EMBL/GenBank/DDBJ whole genome shotgun (WGS) entry which is preliminary data.</text>
</comment>